<comment type="similarity">
    <text evidence="2 8">Belongs to the 4-toluene sulfonate uptake permease (TSUP) (TC 2.A.102) family.</text>
</comment>
<dbReference type="Proteomes" id="UP000295621">
    <property type="component" value="Unassembled WGS sequence"/>
</dbReference>
<feature type="transmembrane region" description="Helical" evidence="8">
    <location>
        <begin position="75"/>
        <end position="95"/>
    </location>
</feature>
<feature type="transmembrane region" description="Helical" evidence="8">
    <location>
        <begin position="210"/>
        <end position="229"/>
    </location>
</feature>
<gene>
    <name evidence="9" type="ORF">E1212_12710</name>
</gene>
<keyword evidence="10" id="KW-1185">Reference proteome</keyword>
<evidence type="ECO:0000313" key="10">
    <source>
        <dbReference type="Proteomes" id="UP000295621"/>
    </source>
</evidence>
<keyword evidence="4 8" id="KW-1003">Cell membrane</keyword>
<feature type="transmembrane region" description="Helical" evidence="8">
    <location>
        <begin position="236"/>
        <end position="254"/>
    </location>
</feature>
<sequence length="256" mass="25750">MNGVELVVVAAAGLLAGIVNAVAGGGAMLAFPVLVWMGLPPLTANVTKAAGLLPGYASSAFTYRAQLRGVSRRRLAVSGAVSLVGAGLGCVLLLLPPPGVFETVVPFLLVGSCVLIVVQPRLSRALAARGAAASPERDGRPGVAEGGVFAAGAYGAYFGAGLGILLFAVLALVHPSKLQQANALKVFLSFLISALSVAVFAVFGPVDWSVAVVLAAFSLAGGIIGARIAQRLSDRGLRLAVLGVGVACATWLLIDL</sequence>
<dbReference type="PANTHER" id="PTHR30269:SF0">
    <property type="entry name" value="MEMBRANE TRANSPORTER PROTEIN YFCA-RELATED"/>
    <property type="match status" value="1"/>
</dbReference>
<evidence type="ECO:0000313" key="9">
    <source>
        <dbReference type="EMBL" id="TDC51238.1"/>
    </source>
</evidence>
<protein>
    <recommendedName>
        <fullName evidence="8">Probable membrane transporter protein</fullName>
    </recommendedName>
</protein>
<evidence type="ECO:0000256" key="3">
    <source>
        <dbReference type="ARBA" id="ARBA00022448"/>
    </source>
</evidence>
<dbReference type="AlphaFoldDB" id="A0A4R4RN62"/>
<evidence type="ECO:0000256" key="5">
    <source>
        <dbReference type="ARBA" id="ARBA00022692"/>
    </source>
</evidence>
<accession>A0A4R4RN62</accession>
<dbReference type="OrthoDB" id="3782574at2"/>
<comment type="subcellular location">
    <subcellularLocation>
        <location evidence="1 8">Cell membrane</location>
        <topology evidence="1 8">Multi-pass membrane protein</topology>
    </subcellularLocation>
</comment>
<keyword evidence="3" id="KW-0813">Transport</keyword>
<evidence type="ECO:0000256" key="1">
    <source>
        <dbReference type="ARBA" id="ARBA00004651"/>
    </source>
</evidence>
<feature type="transmembrane region" description="Helical" evidence="8">
    <location>
        <begin position="186"/>
        <end position="204"/>
    </location>
</feature>
<dbReference type="InterPro" id="IPR002781">
    <property type="entry name" value="TM_pro_TauE-like"/>
</dbReference>
<name>A0A4R4RN62_9ACTN</name>
<dbReference type="RefSeq" id="WP_131982929.1">
    <property type="nucleotide sequence ID" value="NZ_SMKL01000024.1"/>
</dbReference>
<dbReference type="GO" id="GO:0005886">
    <property type="term" value="C:plasma membrane"/>
    <property type="evidence" value="ECO:0007669"/>
    <property type="project" value="UniProtKB-SubCell"/>
</dbReference>
<dbReference type="InterPro" id="IPR052017">
    <property type="entry name" value="TSUP"/>
</dbReference>
<keyword evidence="6 8" id="KW-1133">Transmembrane helix</keyword>
<dbReference type="Pfam" id="PF01925">
    <property type="entry name" value="TauE"/>
    <property type="match status" value="1"/>
</dbReference>
<proteinExistence type="inferred from homology"/>
<evidence type="ECO:0000256" key="2">
    <source>
        <dbReference type="ARBA" id="ARBA00009142"/>
    </source>
</evidence>
<evidence type="ECO:0000256" key="8">
    <source>
        <dbReference type="RuleBase" id="RU363041"/>
    </source>
</evidence>
<evidence type="ECO:0000256" key="4">
    <source>
        <dbReference type="ARBA" id="ARBA00022475"/>
    </source>
</evidence>
<dbReference type="PANTHER" id="PTHR30269">
    <property type="entry name" value="TRANSMEMBRANE PROTEIN YFCA"/>
    <property type="match status" value="1"/>
</dbReference>
<keyword evidence="7 8" id="KW-0472">Membrane</keyword>
<comment type="caution">
    <text evidence="9">The sequence shown here is derived from an EMBL/GenBank/DDBJ whole genome shotgun (WGS) entry which is preliminary data.</text>
</comment>
<evidence type="ECO:0000256" key="6">
    <source>
        <dbReference type="ARBA" id="ARBA00022989"/>
    </source>
</evidence>
<evidence type="ECO:0000256" key="7">
    <source>
        <dbReference type="ARBA" id="ARBA00023136"/>
    </source>
</evidence>
<organism evidence="9 10">
    <name type="scientific">Jiangella ureilytica</name>
    <dbReference type="NCBI Taxonomy" id="2530374"/>
    <lineage>
        <taxon>Bacteria</taxon>
        <taxon>Bacillati</taxon>
        <taxon>Actinomycetota</taxon>
        <taxon>Actinomycetes</taxon>
        <taxon>Jiangellales</taxon>
        <taxon>Jiangellaceae</taxon>
        <taxon>Jiangella</taxon>
    </lineage>
</organism>
<feature type="transmembrane region" description="Helical" evidence="8">
    <location>
        <begin position="154"/>
        <end position="174"/>
    </location>
</feature>
<dbReference type="EMBL" id="SMKL01000024">
    <property type="protein sequence ID" value="TDC51238.1"/>
    <property type="molecule type" value="Genomic_DNA"/>
</dbReference>
<keyword evidence="5 8" id="KW-0812">Transmembrane</keyword>
<reference evidence="9 10" key="1">
    <citation type="submission" date="2019-02" db="EMBL/GenBank/DDBJ databases">
        <title>Draft genome sequences of novel Actinobacteria.</title>
        <authorList>
            <person name="Sahin N."/>
            <person name="Ay H."/>
            <person name="Saygin H."/>
        </authorList>
    </citation>
    <scope>NUCLEOTIDE SEQUENCE [LARGE SCALE GENOMIC DNA]</scope>
    <source>
        <strain evidence="9 10">KC603</strain>
    </source>
</reference>